<name>K2G1Z6_9BACT</name>
<evidence type="ECO:0000256" key="2">
    <source>
        <dbReference type="ARBA" id="ARBA00022692"/>
    </source>
</evidence>
<evidence type="ECO:0000256" key="3">
    <source>
        <dbReference type="ARBA" id="ARBA00022989"/>
    </source>
</evidence>
<dbReference type="InterPro" id="IPR001902">
    <property type="entry name" value="SLC26A/SulP_fam"/>
</dbReference>
<evidence type="ECO:0000313" key="6">
    <source>
        <dbReference type="EMBL" id="EKE29218.1"/>
    </source>
</evidence>
<evidence type="ECO:0000259" key="5">
    <source>
        <dbReference type="Pfam" id="PF00916"/>
    </source>
</evidence>
<keyword evidence="3" id="KW-1133">Transmembrane helix</keyword>
<proteinExistence type="predicted"/>
<dbReference type="Pfam" id="PF00916">
    <property type="entry name" value="Sulfate_transp"/>
    <property type="match status" value="1"/>
</dbReference>
<sequence length="561" mass="66221">MFQRALLNIKDNWKSWLSVSMITIPLAISVAVASWATPMQGLLTWIWWWIFGAIFASSKHNVLWPASAFSWILLSFSLLHWVEYLPFIAIMAWVMILLMHFLRLTKYVTLIPAAALHWFMFWVWITIAVWQFNAALWLELPKSDKIYFSFLQTLMNANSVNLNAFVMFLIWFLFLYISKLKYPKFPAVIILSIAWIICWYLIKLWYLPHICVLGDKYGWVWFTFYQNIFLPLHIHDFGSFYSIIRKIIGVSFVVAIIAMIETIVTAKIAQKITKEKFSKEKEVMGLALSNIASWMFWGLPAAWAPTRTYLNINSWATGRTSAFIACFLALIFSLLFFNNWFLYFPLPIIAAILINIAIKFMDFWLMKRLYALHHFALYIAVITAFITVVEDPTYWIIIWTSISIMAYLKKITKWGAKVSLFRNGKIHEKLSFSKYLKIQQDGDIVLLKFSWWLNYLNQEAHVEHLEKINKPITLILSFSHMADIDVDWAETIDEVFLTMKNNWVDLYFSWLRWFFQDVISKTKTYKILDWERKILNSTSELLNKLLWDINDIKDNATIPID</sequence>
<feature type="domain" description="SLC26A/SulP transporter" evidence="5">
    <location>
        <begin position="17"/>
        <end position="383"/>
    </location>
</feature>
<dbReference type="GO" id="GO:0055085">
    <property type="term" value="P:transmembrane transport"/>
    <property type="evidence" value="ECO:0007669"/>
    <property type="project" value="InterPro"/>
</dbReference>
<dbReference type="PANTHER" id="PTHR11814">
    <property type="entry name" value="SULFATE TRANSPORTER"/>
    <property type="match status" value="1"/>
</dbReference>
<protein>
    <recommendedName>
        <fullName evidence="5">SLC26A/SulP transporter domain-containing protein</fullName>
    </recommendedName>
</protein>
<keyword evidence="4" id="KW-0472">Membrane</keyword>
<dbReference type="AlphaFoldDB" id="K2G1Z6"/>
<dbReference type="InterPro" id="IPR011547">
    <property type="entry name" value="SLC26A/SulP_dom"/>
</dbReference>
<reference evidence="6" key="1">
    <citation type="journal article" date="2012" name="Science">
        <title>Fermentation, hydrogen, and sulfur metabolism in multiple uncultivated bacterial phyla.</title>
        <authorList>
            <person name="Wrighton K.C."/>
            <person name="Thomas B.C."/>
            <person name="Sharon I."/>
            <person name="Miller C.S."/>
            <person name="Castelle C.J."/>
            <person name="VerBerkmoes N.C."/>
            <person name="Wilkins M.J."/>
            <person name="Hettich R.L."/>
            <person name="Lipton M.S."/>
            <person name="Williams K.H."/>
            <person name="Long P.E."/>
            <person name="Banfield J.F."/>
        </authorList>
    </citation>
    <scope>NUCLEOTIDE SEQUENCE [LARGE SCALE GENOMIC DNA]</scope>
</reference>
<comment type="subcellular location">
    <subcellularLocation>
        <location evidence="1">Membrane</location>
        <topology evidence="1">Multi-pass membrane protein</topology>
    </subcellularLocation>
</comment>
<keyword evidence="2" id="KW-0812">Transmembrane</keyword>
<dbReference type="GO" id="GO:0016020">
    <property type="term" value="C:membrane"/>
    <property type="evidence" value="ECO:0007669"/>
    <property type="project" value="UniProtKB-SubCell"/>
</dbReference>
<evidence type="ECO:0000256" key="4">
    <source>
        <dbReference type="ARBA" id="ARBA00023136"/>
    </source>
</evidence>
<gene>
    <name evidence="6" type="ORF">ACD_2C00207G0004</name>
</gene>
<organism evidence="6">
    <name type="scientific">uncultured bacterium</name>
    <name type="common">gcode 4</name>
    <dbReference type="NCBI Taxonomy" id="1234023"/>
    <lineage>
        <taxon>Bacteria</taxon>
        <taxon>environmental samples</taxon>
    </lineage>
</organism>
<evidence type="ECO:0000256" key="1">
    <source>
        <dbReference type="ARBA" id="ARBA00004141"/>
    </source>
</evidence>
<accession>K2G1Z6</accession>
<comment type="caution">
    <text evidence="6">The sequence shown here is derived from an EMBL/GenBank/DDBJ whole genome shotgun (WGS) entry which is preliminary data.</text>
</comment>
<dbReference type="EMBL" id="AMFJ01000207">
    <property type="protein sequence ID" value="EKE29218.1"/>
    <property type="molecule type" value="Genomic_DNA"/>
</dbReference>